<dbReference type="PROSITE" id="PS00379">
    <property type="entry name" value="CDP_ALCOHOL_P_TRANSF"/>
    <property type="match status" value="1"/>
</dbReference>
<feature type="transmembrane region" description="Helical" evidence="9">
    <location>
        <begin position="15"/>
        <end position="38"/>
    </location>
</feature>
<keyword evidence="5" id="KW-0443">Lipid metabolism</keyword>
<evidence type="ECO:0000313" key="10">
    <source>
        <dbReference type="EMBL" id="CAL8126322.1"/>
    </source>
</evidence>
<keyword evidence="7" id="KW-1208">Phospholipid metabolism</keyword>
<sequence>MADKTERSSPTQIDVLLYIPNIIGYVRLLLLILAFLLYTNPAGFVLFYSLSILLDFFDGWTARKFNQCSAYGAWLDVIVDNVSRGCLWSNLFQWGWLIVSIEWITFVGNHQAGSKWREAHAKANPKRQISPPEFVQKIMANGFKTWRGAWVIAGLHILPIWIYAMKSGITELFLPNFISYVVAIILITGRAQCLACEMWCIQKHVKELLEEDTGNK</sequence>
<evidence type="ECO:0000256" key="4">
    <source>
        <dbReference type="ARBA" id="ARBA00022989"/>
    </source>
</evidence>
<dbReference type="Proteomes" id="UP001642540">
    <property type="component" value="Unassembled WGS sequence"/>
</dbReference>
<comment type="subcellular location">
    <subcellularLocation>
        <location evidence="1">Membrane</location>
        <topology evidence="1">Multi-pass membrane protein</topology>
    </subcellularLocation>
</comment>
<reference evidence="10 11" key="1">
    <citation type="submission" date="2024-08" db="EMBL/GenBank/DDBJ databases">
        <authorList>
            <person name="Cucini C."/>
            <person name="Frati F."/>
        </authorList>
    </citation>
    <scope>NUCLEOTIDE SEQUENCE [LARGE SCALE GENOMIC DNA]</scope>
</reference>
<evidence type="ECO:0000256" key="9">
    <source>
        <dbReference type="SAM" id="Phobius"/>
    </source>
</evidence>
<comment type="caution">
    <text evidence="10">The sequence shown here is derived from an EMBL/GenBank/DDBJ whole genome shotgun (WGS) entry which is preliminary data.</text>
</comment>
<keyword evidence="11" id="KW-1185">Reference proteome</keyword>
<feature type="transmembrane region" description="Helical" evidence="9">
    <location>
        <begin position="146"/>
        <end position="165"/>
    </location>
</feature>
<keyword evidence="4 9" id="KW-1133">Transmembrane helix</keyword>
<keyword evidence="3 9" id="KW-0812">Transmembrane</keyword>
<evidence type="ECO:0008006" key="12">
    <source>
        <dbReference type="Google" id="ProtNLM"/>
    </source>
</evidence>
<evidence type="ECO:0000256" key="6">
    <source>
        <dbReference type="ARBA" id="ARBA00023136"/>
    </source>
</evidence>
<name>A0ABP1RDK5_9HEXA</name>
<dbReference type="Gene3D" id="1.20.120.1760">
    <property type="match status" value="1"/>
</dbReference>
<evidence type="ECO:0000256" key="8">
    <source>
        <dbReference type="RuleBase" id="RU003750"/>
    </source>
</evidence>
<accession>A0ABP1RDK5</accession>
<dbReference type="PANTHER" id="PTHR15362">
    <property type="entry name" value="PHOSPHATIDYLINOSITOL SYNTHASE"/>
    <property type="match status" value="1"/>
</dbReference>
<dbReference type="EMBL" id="CAXLJM020000072">
    <property type="protein sequence ID" value="CAL8126322.1"/>
    <property type="molecule type" value="Genomic_DNA"/>
</dbReference>
<gene>
    <name evidence="10" type="ORF">ODALV1_LOCUS21346</name>
</gene>
<keyword evidence="2 8" id="KW-0808">Transferase</keyword>
<dbReference type="Pfam" id="PF01066">
    <property type="entry name" value="CDP-OH_P_transf"/>
    <property type="match status" value="1"/>
</dbReference>
<comment type="similarity">
    <text evidence="8">Belongs to the CDP-alcohol phosphatidyltransferase class-I family.</text>
</comment>
<dbReference type="InterPro" id="IPR000462">
    <property type="entry name" value="CDP-OH_P_trans"/>
</dbReference>
<dbReference type="PANTHER" id="PTHR15362:SF13">
    <property type="entry name" value="SI:CH1073-145M9.1"/>
    <property type="match status" value="1"/>
</dbReference>
<evidence type="ECO:0000256" key="5">
    <source>
        <dbReference type="ARBA" id="ARBA00023098"/>
    </source>
</evidence>
<dbReference type="InterPro" id="IPR043130">
    <property type="entry name" value="CDP-OH_PTrfase_TM_dom"/>
</dbReference>
<evidence type="ECO:0000313" key="11">
    <source>
        <dbReference type="Proteomes" id="UP001642540"/>
    </source>
</evidence>
<proteinExistence type="inferred from homology"/>
<organism evidence="10 11">
    <name type="scientific">Orchesella dallaii</name>
    <dbReference type="NCBI Taxonomy" id="48710"/>
    <lineage>
        <taxon>Eukaryota</taxon>
        <taxon>Metazoa</taxon>
        <taxon>Ecdysozoa</taxon>
        <taxon>Arthropoda</taxon>
        <taxon>Hexapoda</taxon>
        <taxon>Collembola</taxon>
        <taxon>Entomobryomorpha</taxon>
        <taxon>Entomobryoidea</taxon>
        <taxon>Orchesellidae</taxon>
        <taxon>Orchesellinae</taxon>
        <taxon>Orchesella</taxon>
    </lineage>
</organism>
<evidence type="ECO:0000256" key="1">
    <source>
        <dbReference type="ARBA" id="ARBA00004141"/>
    </source>
</evidence>
<evidence type="ECO:0000256" key="2">
    <source>
        <dbReference type="ARBA" id="ARBA00022679"/>
    </source>
</evidence>
<feature type="transmembrane region" description="Helical" evidence="9">
    <location>
        <begin position="177"/>
        <end position="196"/>
    </location>
</feature>
<dbReference type="InterPro" id="IPR048254">
    <property type="entry name" value="CDP_ALCOHOL_P_TRANSF_CS"/>
</dbReference>
<evidence type="ECO:0000256" key="3">
    <source>
        <dbReference type="ARBA" id="ARBA00022692"/>
    </source>
</evidence>
<protein>
    <recommendedName>
        <fullName evidence="12">CDP-diacylglycerol--inositol 3-phosphatidyltransferase</fullName>
    </recommendedName>
</protein>
<evidence type="ECO:0000256" key="7">
    <source>
        <dbReference type="ARBA" id="ARBA00023264"/>
    </source>
</evidence>
<keyword evidence="6 9" id="KW-0472">Membrane</keyword>